<dbReference type="GeneID" id="34686548"/>
<dbReference type="STRING" id="1245769.A0A0C7N562"/>
<dbReference type="RefSeq" id="XP_022629279.1">
    <property type="nucleotide sequence ID" value="XM_022771364.1"/>
</dbReference>
<dbReference type="Proteomes" id="UP000054304">
    <property type="component" value="Unassembled WGS sequence"/>
</dbReference>
<reference evidence="3 4" key="1">
    <citation type="submission" date="2014-12" db="EMBL/GenBank/DDBJ databases">
        <authorList>
            <person name="Neuveglise Cecile"/>
        </authorList>
    </citation>
    <scope>NUCLEOTIDE SEQUENCE [LARGE SCALE GENOMIC DNA]</scope>
    <source>
        <strain evidence="3 4">CBS 12615</strain>
    </source>
</reference>
<proteinExistence type="predicted"/>
<feature type="coiled-coil region" evidence="1">
    <location>
        <begin position="248"/>
        <end position="296"/>
    </location>
</feature>
<evidence type="ECO:0000313" key="4">
    <source>
        <dbReference type="Proteomes" id="UP000054304"/>
    </source>
</evidence>
<sequence length="367" mass="41393">MVDQMKLLKWGNPRLFSDSVCDYYPTSYDDLNAWLERDHNLPRLEVPMAGPTQVDLLDAVLYGKEGGDLDLKHKLQAEYALFQASSGSLKAEQQQQQQQDTNKDGKNEVLRLVQLLGSLALDENTLESLWRVQRDSNDPEKDSIPSPSASRNVQQKQLDEVTSYLISSALQRDIDLKPPPRDLAPQDDVEFVKQCIDALMNVVVKSSTTGGSPPPENQNTESNDDTATALKDLQLAHSFLTKKFENDRNEYIHSIEKLNRTHKELVQENASHTAKIASLEGKCKSLEQQRDIMSKHMESFSASITPTNNLTSPLSSPDSTTSNGNSYSIGAIRAEFKKILTETRLRHEEELDRERSLRKILEKELGR</sequence>
<dbReference type="OrthoDB" id="3996692at2759"/>
<accession>A0A0C7N562</accession>
<feature type="region of interest" description="Disordered" evidence="2">
    <location>
        <begin position="303"/>
        <end position="326"/>
    </location>
</feature>
<dbReference type="HOGENOM" id="CLU_054089_0_0_1"/>
<evidence type="ECO:0000256" key="1">
    <source>
        <dbReference type="SAM" id="Coils"/>
    </source>
</evidence>
<evidence type="ECO:0000256" key="2">
    <source>
        <dbReference type="SAM" id="MobiDB-lite"/>
    </source>
</evidence>
<dbReference type="EMBL" id="LN736366">
    <property type="protein sequence ID" value="CEP63058.1"/>
    <property type="molecule type" value="Genomic_DNA"/>
</dbReference>
<dbReference type="Gene3D" id="6.10.250.1080">
    <property type="match status" value="1"/>
</dbReference>
<feature type="compositionally biased region" description="Low complexity" evidence="2">
    <location>
        <begin position="308"/>
        <end position="323"/>
    </location>
</feature>
<keyword evidence="4" id="KW-1185">Reference proteome</keyword>
<name>A0A0C7N562_9SACH</name>
<keyword evidence="1" id="KW-0175">Coiled coil</keyword>
<gene>
    <name evidence="3" type="ORF">LALA0_S07e01464g</name>
</gene>
<evidence type="ECO:0000313" key="3">
    <source>
        <dbReference type="EMBL" id="CEP63058.1"/>
    </source>
</evidence>
<organism evidence="3 4">
    <name type="scientific">Lachancea lanzarotensis</name>
    <dbReference type="NCBI Taxonomy" id="1245769"/>
    <lineage>
        <taxon>Eukaryota</taxon>
        <taxon>Fungi</taxon>
        <taxon>Dikarya</taxon>
        <taxon>Ascomycota</taxon>
        <taxon>Saccharomycotina</taxon>
        <taxon>Saccharomycetes</taxon>
        <taxon>Saccharomycetales</taxon>
        <taxon>Saccharomycetaceae</taxon>
        <taxon>Lachancea</taxon>
    </lineage>
</organism>
<dbReference type="AlphaFoldDB" id="A0A0C7N562"/>
<feature type="compositionally biased region" description="Basic and acidic residues" evidence="2">
    <location>
        <begin position="132"/>
        <end position="143"/>
    </location>
</feature>
<protein>
    <submittedName>
        <fullName evidence="3">LALA0S07e01464g1_1</fullName>
    </submittedName>
</protein>
<feature type="compositionally biased region" description="Polar residues" evidence="2">
    <location>
        <begin position="145"/>
        <end position="156"/>
    </location>
</feature>
<feature type="region of interest" description="Disordered" evidence="2">
    <location>
        <begin position="132"/>
        <end position="156"/>
    </location>
</feature>